<dbReference type="PATRIC" id="fig|1045004.4.peg.336"/>
<dbReference type="eggNOG" id="COG1368">
    <property type="taxonomic scope" value="Bacteria"/>
</dbReference>
<feature type="transmembrane region" description="Helical" evidence="11">
    <location>
        <begin position="24"/>
        <end position="42"/>
    </location>
</feature>
<feature type="transmembrane region" description="Helical" evidence="11">
    <location>
        <begin position="170"/>
        <end position="188"/>
    </location>
</feature>
<evidence type="ECO:0000256" key="4">
    <source>
        <dbReference type="ARBA" id="ARBA00022475"/>
    </source>
</evidence>
<feature type="binding site" evidence="10">
    <location>
        <position position="491"/>
    </location>
    <ligand>
        <name>Mn(2+)</name>
        <dbReference type="ChEBI" id="CHEBI:29035"/>
    </ligand>
</feature>
<dbReference type="Proteomes" id="UP000004959">
    <property type="component" value="Chromosome"/>
</dbReference>
<gene>
    <name evidence="13" type="ORF">OKIT_0337</name>
</gene>
<keyword evidence="9" id="KW-0479">Metal-binding</keyword>
<keyword evidence="6 11" id="KW-1133">Transmembrane helix</keyword>
<evidence type="ECO:0000256" key="8">
    <source>
        <dbReference type="PIRSR" id="PIRSR005091-1"/>
    </source>
</evidence>
<dbReference type="GO" id="GO:0046872">
    <property type="term" value="F:metal ion binding"/>
    <property type="evidence" value="ECO:0007669"/>
    <property type="project" value="UniProtKB-KW"/>
</dbReference>
<dbReference type="HOGENOM" id="CLU_021310_0_0_9"/>
<accession>G9WJ10</accession>
<comment type="caution">
    <text evidence="13">The sequence shown here is derived from an EMBL/GenBank/DDBJ whole genome shotgun (WGS) entry which is preliminary data.</text>
</comment>
<proteinExistence type="inferred from homology"/>
<evidence type="ECO:0000256" key="5">
    <source>
        <dbReference type="ARBA" id="ARBA00022692"/>
    </source>
</evidence>
<dbReference type="InterPro" id="IPR000917">
    <property type="entry name" value="Sulfatase_N"/>
</dbReference>
<dbReference type="Pfam" id="PF00884">
    <property type="entry name" value="Sulfatase"/>
    <property type="match status" value="1"/>
</dbReference>
<feature type="transmembrane region" description="Helical" evidence="11">
    <location>
        <begin position="141"/>
        <end position="158"/>
    </location>
</feature>
<feature type="domain" description="Sulfatase N-terminal" evidence="12">
    <location>
        <begin position="262"/>
        <end position="559"/>
    </location>
</feature>
<keyword evidence="14" id="KW-1185">Reference proteome</keyword>
<dbReference type="EMBL" id="AFVZ01000001">
    <property type="protein sequence ID" value="EHN58459.1"/>
    <property type="molecule type" value="Genomic_DNA"/>
</dbReference>
<keyword evidence="9" id="KW-0464">Manganese</keyword>
<evidence type="ECO:0000256" key="11">
    <source>
        <dbReference type="SAM" id="Phobius"/>
    </source>
</evidence>
<feature type="transmembrane region" description="Helical" evidence="11">
    <location>
        <begin position="54"/>
        <end position="74"/>
    </location>
</feature>
<feature type="binding site" evidence="10">
    <location>
        <position position="492"/>
    </location>
    <ligand>
        <name>Mn(2+)</name>
        <dbReference type="ChEBI" id="CHEBI:29035"/>
    </ligand>
</feature>
<dbReference type="CDD" id="cd16015">
    <property type="entry name" value="LTA_synthase"/>
    <property type="match status" value="1"/>
</dbReference>
<comment type="pathway">
    <text evidence="2">Cell wall biogenesis; lipoteichoic acid biosynthesis.</text>
</comment>
<feature type="binding site" evidence="10">
    <location>
        <position position="314"/>
    </location>
    <ligand>
        <name>Mn(2+)</name>
        <dbReference type="ChEBI" id="CHEBI:29035"/>
    </ligand>
</feature>
<dbReference type="PIRSF" id="PIRSF005091">
    <property type="entry name" value="Mmb_sulf_HI1246"/>
    <property type="match status" value="1"/>
</dbReference>
<keyword evidence="4" id="KW-1003">Cell membrane</keyword>
<feature type="binding site" evidence="10">
    <location>
        <position position="270"/>
    </location>
    <ligand>
        <name>Mn(2+)</name>
        <dbReference type="ChEBI" id="CHEBI:29035"/>
    </ligand>
</feature>
<sequence length="728" mass="83586">MTSALKIFAGHIINRFNPNRSRAAFLWLLTLFFWAKTLLAYFSDFAGLGAADPFQFFIMIINPLATMIIIFSLVSFIKHKLPFYITALSVDALLTLLLYINCIYYREMTSFVSVNVMLGYSKVNQGLGSASLSLMHFQDPFYWLDLIVIIVLLLLRRVRMQEKSVSKQHSFLALSLGFLALCFNLFLADCSRPQLLTRGFDDTYFVKYMGINFYTVQDAINTVQINTLRNSAKPSDLNPIKQFIRSHYAKPNKKYFGIAKGRNVIYIHLESFQQFAIDLKINGQEVTPFLNSLYHGKDTIAFSNFFHQVGQGKTSDAENMLETSTFGLPTGSLFNKYATNTFQAMPAIINQRRGYSTAVFHGNVASFWNRNVVYKSLGYQHFLDASYFDVSGYKSEGWGLKDKLLFKDSVPYLEKMQQPFYVKYLTVTNHYPFQLDKIDQDPKFQTTATGDPIIDNYFLTNHYLDQSIKEFYAYLDKAGLLKKSIIVLYGDHYGISNSENKTLATVFGRDPATWTANDDAQLQRVPYMIDIPGSKVGHIDPTYGGEIDALPTLEHLLGISNKRYLQFGQDLLSKQHQQLVAFRDQDFVTPKYTYTGGKLWDNASGQPIDEKTMLPKLANQVKKWQDQVSDELSLSDQLTYKDLMRFYHPQGFTDVDPKRYDYGIRNTRQQLNRQNRILGKKSTSLWSKNNDKTTASLYKTDAPEQYFKPSNWARIQYHNPDDSAGRTK</sequence>
<dbReference type="GO" id="GO:0005886">
    <property type="term" value="C:plasma membrane"/>
    <property type="evidence" value="ECO:0007669"/>
    <property type="project" value="UniProtKB-SubCell"/>
</dbReference>
<keyword evidence="5 11" id="KW-0812">Transmembrane</keyword>
<evidence type="ECO:0000256" key="10">
    <source>
        <dbReference type="PIRSR" id="PIRSR005091-3"/>
    </source>
</evidence>
<dbReference type="AlphaFoldDB" id="G9WJ10"/>
<protein>
    <submittedName>
        <fullName evidence="13">Lipoteichoic acid synthase Type IIb</fullName>
    </submittedName>
</protein>
<dbReference type="Gene3D" id="3.40.720.10">
    <property type="entry name" value="Alkaline Phosphatase, subunit A"/>
    <property type="match status" value="1"/>
</dbReference>
<comment type="subcellular location">
    <subcellularLocation>
        <location evidence="1">Cell membrane</location>
        <topology evidence="1">Multi-pass membrane protein</topology>
    </subcellularLocation>
</comment>
<evidence type="ECO:0000256" key="3">
    <source>
        <dbReference type="ARBA" id="ARBA00009983"/>
    </source>
</evidence>
<evidence type="ECO:0000313" key="14">
    <source>
        <dbReference type="Proteomes" id="UP000004959"/>
    </source>
</evidence>
<evidence type="ECO:0000256" key="9">
    <source>
        <dbReference type="PIRSR" id="PIRSR005091-2"/>
    </source>
</evidence>
<dbReference type="InterPro" id="IPR017850">
    <property type="entry name" value="Alkaline_phosphatase_core_sf"/>
</dbReference>
<organism evidence="13 14">
    <name type="scientific">Oenococcus kitaharae DSM 17330</name>
    <dbReference type="NCBI Taxonomy" id="1045004"/>
    <lineage>
        <taxon>Bacteria</taxon>
        <taxon>Bacillati</taxon>
        <taxon>Bacillota</taxon>
        <taxon>Bacilli</taxon>
        <taxon>Lactobacillales</taxon>
        <taxon>Lactobacillaceae</taxon>
        <taxon>Oenococcus</taxon>
    </lineage>
</organism>
<dbReference type="PANTHER" id="PTHR47371:SF3">
    <property type="entry name" value="PHOSPHOGLYCEROL TRANSFERASE I"/>
    <property type="match status" value="1"/>
</dbReference>
<dbReference type="PANTHER" id="PTHR47371">
    <property type="entry name" value="LIPOTEICHOIC ACID SYNTHASE"/>
    <property type="match status" value="1"/>
</dbReference>
<dbReference type="STRING" id="336988.NT96_04870"/>
<evidence type="ECO:0000313" key="13">
    <source>
        <dbReference type="EMBL" id="EHN58459.1"/>
    </source>
</evidence>
<feature type="binding site" evidence="9">
    <location>
        <position position="430"/>
    </location>
    <ligand>
        <name>substrate</name>
    </ligand>
</feature>
<dbReference type="SUPFAM" id="SSF53649">
    <property type="entry name" value="Alkaline phosphatase-like"/>
    <property type="match status" value="1"/>
</dbReference>
<evidence type="ECO:0000256" key="2">
    <source>
        <dbReference type="ARBA" id="ARBA00004936"/>
    </source>
</evidence>
<name>G9WJ10_9LACO</name>
<feature type="transmembrane region" description="Helical" evidence="11">
    <location>
        <begin position="81"/>
        <end position="100"/>
    </location>
</feature>
<dbReference type="RefSeq" id="WP_007744741.1">
    <property type="nucleotide sequence ID" value="NZ_CM001398.1"/>
</dbReference>
<reference evidence="13 14" key="1">
    <citation type="journal article" date="2012" name="PLoS ONE">
        <title>Functional divergence in the genus oenococcus as predicted by genome sequencing of the newly-described species, Oenococcus kitaharae.</title>
        <authorList>
            <person name="Borneman A.R."/>
            <person name="McCarthy J.M."/>
            <person name="Chambers P.J."/>
            <person name="Bartowsky E.J."/>
        </authorList>
    </citation>
    <scope>NUCLEOTIDE SEQUENCE [LARGE SCALE GENOMIC DNA]</scope>
    <source>
        <strain evidence="14">DSM17330</strain>
    </source>
</reference>
<evidence type="ECO:0000256" key="1">
    <source>
        <dbReference type="ARBA" id="ARBA00004651"/>
    </source>
</evidence>
<dbReference type="InterPro" id="IPR050448">
    <property type="entry name" value="OpgB/LTA_synthase_biosynth"/>
</dbReference>
<dbReference type="InterPro" id="IPR012160">
    <property type="entry name" value="LtaS-like"/>
</dbReference>
<evidence type="ECO:0000259" key="12">
    <source>
        <dbReference type="Pfam" id="PF00884"/>
    </source>
</evidence>
<dbReference type="Gene3D" id="3.30.1120.170">
    <property type="match status" value="1"/>
</dbReference>
<dbReference type="OrthoDB" id="5901192at2"/>
<evidence type="ECO:0000256" key="6">
    <source>
        <dbReference type="ARBA" id="ARBA00022989"/>
    </source>
</evidence>
<feature type="active site" evidence="8">
    <location>
        <position position="314"/>
    </location>
</feature>
<evidence type="ECO:0000256" key="7">
    <source>
        <dbReference type="ARBA" id="ARBA00023136"/>
    </source>
</evidence>
<keyword evidence="7 11" id="KW-0472">Membrane</keyword>
<comment type="similarity">
    <text evidence="3">Belongs to the LTA synthase family.</text>
</comment>